<name>A0ACC2VSY0_9TREE</name>
<dbReference type="EMBL" id="JASBWT010000009">
    <property type="protein sequence ID" value="KAJ9101896.1"/>
    <property type="molecule type" value="Genomic_DNA"/>
</dbReference>
<comment type="caution">
    <text evidence="1">The sequence shown here is derived from an EMBL/GenBank/DDBJ whole genome shotgun (WGS) entry which is preliminary data.</text>
</comment>
<gene>
    <name evidence="1" type="ORF">QFC21_003236</name>
</gene>
<sequence>MSNDPTSNHSLNCVFPGTVPFSVALTIWGFGLVWLSIAIASILHIRKRGERIPFNMGWWGFTFPIGVFTSATVQFGTELDSPAFKVLGTIFTVTLVLLWLTVSVATAVKAWNGVIFMAPCLDDGGCVPPVRSETIVSSAPGLELPSPPGS</sequence>
<evidence type="ECO:0000313" key="2">
    <source>
        <dbReference type="Proteomes" id="UP001227268"/>
    </source>
</evidence>
<protein>
    <submittedName>
        <fullName evidence="1">Uncharacterized protein</fullName>
    </submittedName>
</protein>
<proteinExistence type="predicted"/>
<evidence type="ECO:0000313" key="1">
    <source>
        <dbReference type="EMBL" id="KAJ9101896.1"/>
    </source>
</evidence>
<reference evidence="1" key="1">
    <citation type="submission" date="2023-04" db="EMBL/GenBank/DDBJ databases">
        <title>Draft Genome sequencing of Naganishia species isolated from polar environments using Oxford Nanopore Technology.</title>
        <authorList>
            <person name="Leo P."/>
            <person name="Venkateswaran K."/>
        </authorList>
    </citation>
    <scope>NUCLEOTIDE SEQUENCE</scope>
    <source>
        <strain evidence="1">MNA-CCFEE 5423</strain>
    </source>
</reference>
<accession>A0ACC2VSY0</accession>
<organism evidence="1 2">
    <name type="scientific">Naganishia friedmannii</name>
    <dbReference type="NCBI Taxonomy" id="89922"/>
    <lineage>
        <taxon>Eukaryota</taxon>
        <taxon>Fungi</taxon>
        <taxon>Dikarya</taxon>
        <taxon>Basidiomycota</taxon>
        <taxon>Agaricomycotina</taxon>
        <taxon>Tremellomycetes</taxon>
        <taxon>Filobasidiales</taxon>
        <taxon>Filobasidiaceae</taxon>
        <taxon>Naganishia</taxon>
    </lineage>
</organism>
<keyword evidence="2" id="KW-1185">Reference proteome</keyword>
<dbReference type="Proteomes" id="UP001227268">
    <property type="component" value="Unassembled WGS sequence"/>
</dbReference>